<comment type="pathway">
    <text evidence="6">Alkaloid degradation; nicotine degradation.</text>
</comment>
<evidence type="ECO:0000256" key="2">
    <source>
        <dbReference type="ARBA" id="ARBA00022723"/>
    </source>
</evidence>
<dbReference type="PANTHER" id="PTHR44379:SF7">
    <property type="entry name" value="XANTHINE DEHYDROGENASE SUBUNIT E-RELATED"/>
    <property type="match status" value="1"/>
</dbReference>
<reference evidence="8 9" key="1">
    <citation type="submission" date="2010-07" db="EMBL/GenBank/DDBJ databases">
        <title>The draft genome of Paenibacillus curdlanolyticus YK9.</title>
        <authorList>
            <consortium name="US DOE Joint Genome Institute (JGI-PGF)"/>
            <person name="Lucas S."/>
            <person name="Copeland A."/>
            <person name="Lapidus A."/>
            <person name="Cheng J.-F."/>
            <person name="Bruce D."/>
            <person name="Goodwin L."/>
            <person name="Pitluck S."/>
            <person name="Land M.L."/>
            <person name="Hauser L."/>
            <person name="Chang Y.-J."/>
            <person name="Jeffries C."/>
            <person name="Anderson I.J."/>
            <person name="Johnson E."/>
            <person name="Loganathan U."/>
            <person name="Mulhopadhyay B."/>
            <person name="Kyrpides N."/>
            <person name="Woyke T.J."/>
        </authorList>
    </citation>
    <scope>NUCLEOTIDE SEQUENCE [LARGE SCALE GENOMIC DNA]</scope>
    <source>
        <strain evidence="8 9">YK9</strain>
    </source>
</reference>
<keyword evidence="3" id="KW-0560">Oxidoreductase</keyword>
<feature type="domain" description="2Fe-2S ferredoxin-type" evidence="7">
    <location>
        <begin position="6"/>
        <end position="82"/>
    </location>
</feature>
<dbReference type="STRING" id="717606.PaecuDRAFT_3803"/>
<dbReference type="FunFam" id="3.10.20.30:FF:000020">
    <property type="entry name" value="Xanthine dehydrogenase iron-sulfur subunit"/>
    <property type="match status" value="1"/>
</dbReference>
<accession>E0IDR2</accession>
<dbReference type="AlphaFoldDB" id="E0IDR2"/>
<dbReference type="Proteomes" id="UP000005387">
    <property type="component" value="Unassembled WGS sequence"/>
</dbReference>
<gene>
    <name evidence="8" type="ORF">PaecuDRAFT_3803</name>
</gene>
<dbReference type="PROSITE" id="PS51085">
    <property type="entry name" value="2FE2S_FER_2"/>
    <property type="match status" value="1"/>
</dbReference>
<dbReference type="SUPFAM" id="SSF54292">
    <property type="entry name" value="2Fe-2S ferredoxin-like"/>
    <property type="match status" value="1"/>
</dbReference>
<dbReference type="PROSITE" id="PS00197">
    <property type="entry name" value="2FE2S_FER_1"/>
    <property type="match status" value="1"/>
</dbReference>
<proteinExistence type="predicted"/>
<dbReference type="PANTHER" id="PTHR44379">
    <property type="entry name" value="OXIDOREDUCTASE WITH IRON-SULFUR SUBUNIT"/>
    <property type="match status" value="1"/>
</dbReference>
<keyword evidence="2" id="KW-0479">Metal-binding</keyword>
<dbReference type="eggNOG" id="COG2080">
    <property type="taxonomic scope" value="Bacteria"/>
</dbReference>
<dbReference type="SUPFAM" id="SSF47741">
    <property type="entry name" value="CO dehydrogenase ISP C-domain like"/>
    <property type="match status" value="1"/>
</dbReference>
<evidence type="ECO:0000256" key="1">
    <source>
        <dbReference type="ARBA" id="ARBA00022714"/>
    </source>
</evidence>
<organism evidence="8 9">
    <name type="scientific">Paenibacillus curdlanolyticus YK9</name>
    <dbReference type="NCBI Taxonomy" id="717606"/>
    <lineage>
        <taxon>Bacteria</taxon>
        <taxon>Bacillati</taxon>
        <taxon>Bacillota</taxon>
        <taxon>Bacilli</taxon>
        <taxon>Bacillales</taxon>
        <taxon>Paenibacillaceae</taxon>
        <taxon>Paenibacillus</taxon>
    </lineage>
</organism>
<keyword evidence="4" id="KW-0408">Iron</keyword>
<dbReference type="GO" id="GO:0046872">
    <property type="term" value="F:metal ion binding"/>
    <property type="evidence" value="ECO:0007669"/>
    <property type="project" value="UniProtKB-KW"/>
</dbReference>
<dbReference type="RefSeq" id="WP_006039789.1">
    <property type="nucleotide sequence ID" value="NZ_AEDD01000011.1"/>
</dbReference>
<keyword evidence="5" id="KW-0411">Iron-sulfur</keyword>
<dbReference type="GO" id="GO:0016491">
    <property type="term" value="F:oxidoreductase activity"/>
    <property type="evidence" value="ECO:0007669"/>
    <property type="project" value="UniProtKB-KW"/>
</dbReference>
<name>E0IDR2_9BACL</name>
<dbReference type="InterPro" id="IPR036884">
    <property type="entry name" value="2Fe-2S-bd_dom_sf"/>
</dbReference>
<dbReference type="InterPro" id="IPR036010">
    <property type="entry name" value="2Fe-2S_ferredoxin-like_sf"/>
</dbReference>
<keyword evidence="1" id="KW-0001">2Fe-2S</keyword>
<evidence type="ECO:0000256" key="6">
    <source>
        <dbReference type="ARBA" id="ARBA00060707"/>
    </source>
</evidence>
<dbReference type="Pfam" id="PF00111">
    <property type="entry name" value="Fer2"/>
    <property type="match status" value="1"/>
</dbReference>
<dbReference type="InterPro" id="IPR001041">
    <property type="entry name" value="2Fe-2S_ferredoxin-type"/>
</dbReference>
<dbReference type="Pfam" id="PF01799">
    <property type="entry name" value="Fer2_2"/>
    <property type="match status" value="1"/>
</dbReference>
<evidence type="ECO:0000256" key="3">
    <source>
        <dbReference type="ARBA" id="ARBA00023002"/>
    </source>
</evidence>
<sequence length="168" mass="17969">MIETSYRLGCMLNGEVVSRQVPPVRRLLDLLREDMGLTGTKPGCDVGRCGACMVLVDGKPMNACLLMAYQCEGRSIETIESIAGPSGEGLHPIQQALVAEGGLQCGYCTPGMVVSLKALCDEVPQPTRAQIEEALSGNLCRCTGYEGIIRGALRVSAFYQQPHPDPTP</sequence>
<dbReference type="Gene3D" id="3.10.20.30">
    <property type="match status" value="1"/>
</dbReference>
<dbReference type="OrthoDB" id="9796880at2"/>
<dbReference type="Gene3D" id="1.10.150.120">
    <property type="entry name" value="[2Fe-2S]-binding domain"/>
    <property type="match status" value="1"/>
</dbReference>
<dbReference type="InterPro" id="IPR002888">
    <property type="entry name" value="2Fe-2S-bd"/>
</dbReference>
<evidence type="ECO:0000256" key="4">
    <source>
        <dbReference type="ARBA" id="ARBA00023004"/>
    </source>
</evidence>
<protein>
    <submittedName>
        <fullName evidence="8">(2Fe-2S)-binding domain protein</fullName>
    </submittedName>
</protein>
<dbReference type="InterPro" id="IPR051452">
    <property type="entry name" value="Diverse_Oxidoreductases"/>
</dbReference>
<evidence type="ECO:0000313" key="9">
    <source>
        <dbReference type="Proteomes" id="UP000005387"/>
    </source>
</evidence>
<keyword evidence="9" id="KW-1185">Reference proteome</keyword>
<evidence type="ECO:0000313" key="8">
    <source>
        <dbReference type="EMBL" id="EFM09266.1"/>
    </source>
</evidence>
<dbReference type="EMBL" id="AEDD01000011">
    <property type="protein sequence ID" value="EFM09266.1"/>
    <property type="molecule type" value="Genomic_DNA"/>
</dbReference>
<evidence type="ECO:0000256" key="5">
    <source>
        <dbReference type="ARBA" id="ARBA00023014"/>
    </source>
</evidence>
<evidence type="ECO:0000259" key="7">
    <source>
        <dbReference type="PROSITE" id="PS51085"/>
    </source>
</evidence>
<dbReference type="GO" id="GO:0051537">
    <property type="term" value="F:2 iron, 2 sulfur cluster binding"/>
    <property type="evidence" value="ECO:0007669"/>
    <property type="project" value="UniProtKB-KW"/>
</dbReference>
<dbReference type="InterPro" id="IPR006058">
    <property type="entry name" value="2Fe2S_fd_BS"/>
</dbReference>
<dbReference type="InterPro" id="IPR012675">
    <property type="entry name" value="Beta-grasp_dom_sf"/>
</dbReference>